<dbReference type="Gene3D" id="1.50.10.20">
    <property type="match status" value="1"/>
</dbReference>
<evidence type="ECO:0000256" key="7">
    <source>
        <dbReference type="ARBA" id="ARBA00022553"/>
    </source>
</evidence>
<evidence type="ECO:0000256" key="21">
    <source>
        <dbReference type="PROSITE-ProRule" id="PRU00557"/>
    </source>
</evidence>
<evidence type="ECO:0000256" key="16">
    <source>
        <dbReference type="ARBA" id="ARBA00032712"/>
    </source>
</evidence>
<comment type="subunit">
    <text evidence="19">Heterotrimer composed of RABGGTA, RABGGTB and CHM; within this trimer, RABGGTA and RABGGTB form the catalytic component B, while CHM (component A) mediates peptide substrate binding. The Rab GGTase dimer (RGGT) interacts with CHM (component A) prior to Rab protein binding; the association is stabilized by geranylgeranyl pyrophosphate (GGpp). The CHM:RGGT:Rab complex is destabilized by GGpp. Interaction of RABGGTB with prenylated PTP4A2 precludes its association with RABGGTA and inhibits enzyme activity. Interacts with CHODL. Interacts with non-phosphorylated form of RAB8A; phosphorylation of RAB8A at 'Thr-72' disrupts this interaction.</text>
</comment>
<evidence type="ECO:0000256" key="6">
    <source>
        <dbReference type="ARBA" id="ARBA00022448"/>
    </source>
</evidence>
<dbReference type="GO" id="GO:0005783">
    <property type="term" value="C:endoplasmic reticulum"/>
    <property type="evidence" value="ECO:0007669"/>
    <property type="project" value="UniProtKB-SubCell"/>
</dbReference>
<evidence type="ECO:0000256" key="1">
    <source>
        <dbReference type="ARBA" id="ARBA00001947"/>
    </source>
</evidence>
<dbReference type="InterPro" id="IPR026873">
    <property type="entry name" value="Ptb1"/>
</dbReference>
<dbReference type="FunFam" id="1.50.10.20:FF:000004">
    <property type="entry name" value="Geranylgeranyl transferase type-2 subunit beta"/>
    <property type="match status" value="1"/>
</dbReference>
<protein>
    <recommendedName>
        <fullName evidence="20">Geranylgeranyl transferase type-2 subunit beta</fullName>
        <ecNumber evidence="5">2.5.1.60</ecNumber>
    </recommendedName>
    <alternativeName>
        <fullName evidence="14">Geranylgeranyl transferase type II subunit beta</fullName>
    </alternativeName>
    <alternativeName>
        <fullName evidence="16">Rab geranyl-geranyltransferase subunit beta</fullName>
    </alternativeName>
    <alternativeName>
        <fullName evidence="15">Rab geranylgeranyltransferase subunit beta</fullName>
    </alternativeName>
    <alternativeName>
        <fullName evidence="17">Type II protein geranyl-geranyltransferase subunit beta</fullName>
    </alternativeName>
</protein>
<evidence type="ECO:0000256" key="22">
    <source>
        <dbReference type="SAM" id="SignalP"/>
    </source>
</evidence>
<evidence type="ECO:0000256" key="9">
    <source>
        <dbReference type="ARBA" id="ARBA00022723"/>
    </source>
</evidence>
<dbReference type="InterPro" id="IPR015816">
    <property type="entry name" value="Vitellinogen_b-sht_N"/>
</dbReference>
<dbReference type="SUPFAM" id="SSF48239">
    <property type="entry name" value="Terpenoid cyclases/Protein prenyltransferases"/>
    <property type="match status" value="1"/>
</dbReference>
<evidence type="ECO:0000256" key="12">
    <source>
        <dbReference type="ARBA" id="ARBA00022824"/>
    </source>
</evidence>
<dbReference type="Gene3D" id="1.25.10.20">
    <property type="entry name" value="Vitellinogen, superhelical"/>
    <property type="match status" value="1"/>
</dbReference>
<dbReference type="GO" id="GO:0046872">
    <property type="term" value="F:metal ion binding"/>
    <property type="evidence" value="ECO:0007669"/>
    <property type="project" value="UniProtKB-KW"/>
</dbReference>
<gene>
    <name evidence="24" type="ORF">DGAL_LOCUS3236</name>
</gene>
<accession>A0A8J2W1C0</accession>
<comment type="catalytic activity">
    <reaction evidence="18">
        <text>geranylgeranyl diphosphate + L-cysteinyl-[protein] = S-geranylgeranyl-L-cysteinyl-[protein] + diphosphate</text>
        <dbReference type="Rhea" id="RHEA:21240"/>
        <dbReference type="Rhea" id="RHEA-COMP:10131"/>
        <dbReference type="Rhea" id="RHEA-COMP:11537"/>
        <dbReference type="ChEBI" id="CHEBI:29950"/>
        <dbReference type="ChEBI" id="CHEBI:33019"/>
        <dbReference type="ChEBI" id="CHEBI:57533"/>
        <dbReference type="ChEBI" id="CHEBI:86021"/>
        <dbReference type="EC" id="2.5.1.60"/>
    </reaction>
</comment>
<comment type="subcellular location">
    <subcellularLocation>
        <location evidence="3">Endoplasmic reticulum</location>
    </subcellularLocation>
</comment>
<keyword evidence="12" id="KW-0256">Endoplasmic reticulum</keyword>
<evidence type="ECO:0000256" key="8">
    <source>
        <dbReference type="ARBA" id="ARBA00022679"/>
    </source>
</evidence>
<dbReference type="CDD" id="cd02894">
    <property type="entry name" value="GGTase-II"/>
    <property type="match status" value="1"/>
</dbReference>
<keyword evidence="25" id="KW-1185">Reference proteome</keyword>
<dbReference type="InterPro" id="IPR045811">
    <property type="entry name" value="MTP_lip-bd"/>
</dbReference>
<evidence type="ECO:0000256" key="19">
    <source>
        <dbReference type="ARBA" id="ARBA00062019"/>
    </source>
</evidence>
<comment type="caution">
    <text evidence="21">Lacks conserved residue(s) required for the propagation of feature annotation.</text>
</comment>
<evidence type="ECO:0000256" key="5">
    <source>
        <dbReference type="ARBA" id="ARBA00012656"/>
    </source>
</evidence>
<reference evidence="24" key="1">
    <citation type="submission" date="2021-11" db="EMBL/GenBank/DDBJ databases">
        <authorList>
            <person name="Schell T."/>
        </authorList>
    </citation>
    <scope>NUCLEOTIDE SEQUENCE</scope>
    <source>
        <strain evidence="24">M5</strain>
    </source>
</reference>
<comment type="cofactor">
    <cofactor evidence="1">
        <name>Zn(2+)</name>
        <dbReference type="ChEBI" id="CHEBI:29105"/>
    </cofactor>
</comment>
<dbReference type="SUPFAM" id="SSF56968">
    <property type="entry name" value="Lipovitellin-phosvitin complex, beta-sheet shell regions"/>
    <property type="match status" value="1"/>
</dbReference>
<evidence type="ECO:0000256" key="17">
    <source>
        <dbReference type="ARBA" id="ARBA00032766"/>
    </source>
</evidence>
<dbReference type="GO" id="GO:0005794">
    <property type="term" value="C:Golgi apparatus"/>
    <property type="evidence" value="ECO:0007669"/>
    <property type="project" value="TreeGrafter"/>
</dbReference>
<dbReference type="GO" id="GO:0005548">
    <property type="term" value="F:phospholipid transporter activity"/>
    <property type="evidence" value="ECO:0007669"/>
    <property type="project" value="InterPro"/>
</dbReference>
<feature type="signal peptide" evidence="22">
    <location>
        <begin position="1"/>
        <end position="24"/>
    </location>
</feature>
<dbReference type="GO" id="GO:0042157">
    <property type="term" value="P:lipoprotein metabolic process"/>
    <property type="evidence" value="ECO:0007669"/>
    <property type="project" value="TreeGrafter"/>
</dbReference>
<evidence type="ECO:0000256" key="13">
    <source>
        <dbReference type="ARBA" id="ARBA00022833"/>
    </source>
</evidence>
<evidence type="ECO:0000313" key="24">
    <source>
        <dbReference type="EMBL" id="CAH0100947.1"/>
    </source>
</evidence>
<evidence type="ECO:0000256" key="14">
    <source>
        <dbReference type="ARBA" id="ARBA00030816"/>
    </source>
</evidence>
<evidence type="ECO:0000256" key="2">
    <source>
        <dbReference type="ARBA" id="ARBA00002902"/>
    </source>
</evidence>
<proteinExistence type="inferred from homology"/>
<dbReference type="Proteomes" id="UP000789390">
    <property type="component" value="Unassembled WGS sequence"/>
</dbReference>
<comment type="similarity">
    <text evidence="4">Belongs to the protein prenyltransferase subunit beta family.</text>
</comment>
<keyword evidence="13" id="KW-0862">Zinc</keyword>
<dbReference type="AlphaFoldDB" id="A0A8J2W1C0"/>
<evidence type="ECO:0000256" key="10">
    <source>
        <dbReference type="ARBA" id="ARBA00022729"/>
    </source>
</evidence>
<dbReference type="InterPro" id="IPR011030">
    <property type="entry name" value="Lipovitellin_superhlx_dom"/>
</dbReference>
<dbReference type="Pfam" id="PF00432">
    <property type="entry name" value="Prenyltrans"/>
    <property type="match status" value="1"/>
</dbReference>
<dbReference type="GO" id="GO:0008289">
    <property type="term" value="F:lipid binding"/>
    <property type="evidence" value="ECO:0007669"/>
    <property type="project" value="InterPro"/>
</dbReference>
<comment type="caution">
    <text evidence="24">The sequence shown here is derived from an EMBL/GenBank/DDBJ whole genome shotgun (WGS) entry which is preliminary data.</text>
</comment>
<keyword evidence="6" id="KW-0813">Transport</keyword>
<feature type="chain" id="PRO_5035246142" description="Geranylgeranyl transferase type-2 subunit beta" evidence="22">
    <location>
        <begin position="25"/>
        <end position="1234"/>
    </location>
</feature>
<sequence length="1234" mass="136691">MIQPGITLLLILAIFSSICQQAPASSTRQYELGTTYNYHYTAAVLLNEAPPLFSQNSTKTKGTDVGYQVAATVELTPVWQNPSDTAHMLFELLMSNPKLSIRSRKAQQPDGFIDHSSPLDDMQSTAMYIDWNDGKISNIYAFESESISLANLKKGIASLFQLQTAAVEMNELDTSGSCTATYKNLDDRTFLKTKNNCQLQRPTTSFTQSQKILGLSSVTSHQTKYSFKRDSDVVETLTSTEVHSIRVNLRSQAGASVISRQYIRLNSESKSNKKFSAASLTKAIQSLTMDTNVNLVADNLQLVEESSDSCETSSCKNLKKTVNEVRKNLQTSNVATSLGASAFVTLLPVVRQSSKDDILALLKDPKNKKILPQLIDVVAAAQTAESYAAAIEAINFQSEEIDLAERFLQVVSLSTRPSEYLLAGLLKLSQKIKTEKLSESALLSLAAITKTFVINQQEKASDTLVAEIHTYFTDNLKTCANEECYQLYMRVFKNLGSLETLPIILTHIDSKDKKTSVWAVKALKALPASVFLDDRVRQKLEMVYFEVDRPYDSSARTLALDMLLDHQPDSTFLINVLISLSMGGSGNLELNTYSLQRLQEHAGNDPVIRAQLKQILSDRPSLNNYHVFAQNGMSTTFSRDLYRNIDGNGSFSSSTEAANKMMKRAAFDVYLRNPEDAFQLLSVGLFTGGMGSLMGFSTEGDEEEPTAGMEVTLAGVQLRPIIFFSGQGDLMGHVWSGTASERTTALQATVLLQDYRKVVPLQSGFIAVLDVRGSVSFDFGGEIQISIWSRNSHSVVEDIAAWELEGSLNLDTPFVKSSIDFTLGAESRVDFVNDVSFANGILLCLRMGQAEFNIDYTVQKRESIPGTKHWIHKKKKRQDFVPGRTFKLNDQNSGFCNEMFPAALLMNDIVLPKEADIPNLLLPKHSDFLAAYGTNKDDYEFCMTEYLRMNGIYWSLTAMDLMGKLGEMDRDGIILFIKQCQNENGGVGASVDHDPHLLYTLSAVQILCLYDALDSIDCEKVVSYVTKLQNEDGSFCGDQWGEVDTRFSMCAVACLALLGKLDAINIDNAVNFVISCMNFDGGFGCRPCSESHAGQVYCCIGMLSITGHLHLIKADSLGWWLCERQLPSGGLNGRPEKLPDVCYSWWVVASLRIIGRLDWLDKNQLRKFIMACQDVETGGFSDRPNDMPDPFHTLFGLAGLSLLGESSLKTINPVFCMPQQVISRLKIQPQMLSL</sequence>
<organism evidence="24 25">
    <name type="scientific">Daphnia galeata</name>
    <dbReference type="NCBI Taxonomy" id="27404"/>
    <lineage>
        <taxon>Eukaryota</taxon>
        <taxon>Metazoa</taxon>
        <taxon>Ecdysozoa</taxon>
        <taxon>Arthropoda</taxon>
        <taxon>Crustacea</taxon>
        <taxon>Branchiopoda</taxon>
        <taxon>Diplostraca</taxon>
        <taxon>Cladocera</taxon>
        <taxon>Anomopoda</taxon>
        <taxon>Daphniidae</taxon>
        <taxon>Daphnia</taxon>
    </lineage>
</organism>
<dbReference type="InterPro" id="IPR039988">
    <property type="entry name" value="MTTP"/>
</dbReference>
<evidence type="ECO:0000256" key="3">
    <source>
        <dbReference type="ARBA" id="ARBA00004240"/>
    </source>
</evidence>
<dbReference type="FunFam" id="2.30.230.10:FF:000001">
    <property type="entry name" value="Microsomal triglyceride transfer protein large subunit"/>
    <property type="match status" value="1"/>
</dbReference>
<dbReference type="InterPro" id="IPR001330">
    <property type="entry name" value="Prenyltrans"/>
</dbReference>
<evidence type="ECO:0000256" key="18">
    <source>
        <dbReference type="ARBA" id="ARBA00047658"/>
    </source>
</evidence>
<dbReference type="EC" id="2.5.1.60" evidence="5"/>
<evidence type="ECO:0000313" key="25">
    <source>
        <dbReference type="Proteomes" id="UP000789390"/>
    </source>
</evidence>
<dbReference type="EMBL" id="CAKKLH010000046">
    <property type="protein sequence ID" value="CAH0100947.1"/>
    <property type="molecule type" value="Genomic_DNA"/>
</dbReference>
<dbReference type="InterPro" id="IPR001747">
    <property type="entry name" value="Vitellogenin_N"/>
</dbReference>
<keyword evidence="7" id="KW-0597">Phosphoprotein</keyword>
<keyword evidence="11" id="KW-0677">Repeat</keyword>
<comment type="function">
    <text evidence="2">Catalyzes the transfer of a geranylgeranyl moiety from geranylgeranyl diphosphate to both cysteines of Rab proteins with the C-terminal sequence -XXCC, -XCXC and -CCXX, such as RAB1A, RAB3A, RAB5A and RAB7A.</text>
</comment>
<dbReference type="Gene3D" id="2.30.230.10">
    <property type="entry name" value="Lipovitellin, beta-sheet shell regions, chain A"/>
    <property type="match status" value="1"/>
</dbReference>
<dbReference type="InterPro" id="IPR008930">
    <property type="entry name" value="Terpenoid_cyclase/PrenylTrfase"/>
</dbReference>
<dbReference type="GO" id="GO:0016323">
    <property type="term" value="C:basolateral plasma membrane"/>
    <property type="evidence" value="ECO:0007669"/>
    <property type="project" value="TreeGrafter"/>
</dbReference>
<dbReference type="InterPro" id="IPR015819">
    <property type="entry name" value="Lipid_transp_b-sht_shell"/>
</dbReference>
<dbReference type="OrthoDB" id="5865932at2759"/>
<evidence type="ECO:0000256" key="4">
    <source>
        <dbReference type="ARBA" id="ARBA00010497"/>
    </source>
</evidence>
<feature type="domain" description="Vitellogenin" evidence="23">
    <location>
        <begin position="30"/>
        <end position="683"/>
    </location>
</feature>
<evidence type="ECO:0000256" key="15">
    <source>
        <dbReference type="ARBA" id="ARBA00031218"/>
    </source>
</evidence>
<dbReference type="SMART" id="SM00638">
    <property type="entry name" value="LPD_N"/>
    <property type="match status" value="1"/>
</dbReference>
<keyword evidence="9" id="KW-0479">Metal-binding</keyword>
<name>A0A8J2W1C0_9CRUS</name>
<evidence type="ECO:0000256" key="20">
    <source>
        <dbReference type="ARBA" id="ARBA00069127"/>
    </source>
</evidence>
<dbReference type="Pfam" id="PF19444">
    <property type="entry name" value="MTP_lip_bd"/>
    <property type="match status" value="1"/>
</dbReference>
<evidence type="ECO:0000259" key="23">
    <source>
        <dbReference type="PROSITE" id="PS51211"/>
    </source>
</evidence>
<evidence type="ECO:0000256" key="11">
    <source>
        <dbReference type="ARBA" id="ARBA00022737"/>
    </source>
</evidence>
<dbReference type="GO" id="GO:0004663">
    <property type="term" value="F:Rab geranylgeranyltransferase activity"/>
    <property type="evidence" value="ECO:0007669"/>
    <property type="project" value="UniProtKB-EC"/>
</dbReference>
<dbReference type="SUPFAM" id="SSF48431">
    <property type="entry name" value="Lipovitellin-phosvitin complex, superhelical domain"/>
    <property type="match status" value="1"/>
</dbReference>
<dbReference type="PROSITE" id="PS51211">
    <property type="entry name" value="VITELLOGENIN"/>
    <property type="match status" value="1"/>
</dbReference>
<dbReference type="PANTHER" id="PTHR13024">
    <property type="entry name" value="MICROSOMAL TRIGLYCERIDE TRANSFER PROTEIN, LARGE SUBUNIT"/>
    <property type="match status" value="1"/>
</dbReference>
<keyword evidence="8" id="KW-0808">Transferase</keyword>
<dbReference type="Pfam" id="PF01347">
    <property type="entry name" value="Vitellogenin_N"/>
    <property type="match status" value="1"/>
</dbReference>
<dbReference type="PANTHER" id="PTHR13024:SF0">
    <property type="entry name" value="MICROSOMAL TRIACYLGLYCEROL TRANSFER PROTEIN"/>
    <property type="match status" value="1"/>
</dbReference>
<keyword evidence="10 22" id="KW-0732">Signal</keyword>